<protein>
    <submittedName>
        <fullName evidence="2">AraC family transcriptional regulator</fullName>
    </submittedName>
</protein>
<reference evidence="2 3" key="1">
    <citation type="submission" date="2016-12" db="EMBL/GenBank/DDBJ databases">
        <authorList>
            <person name="Song W.-J."/>
            <person name="Kurnit D.M."/>
        </authorList>
    </citation>
    <scope>NUCLEOTIDE SEQUENCE [LARGE SCALE GENOMIC DNA]</scope>
    <source>
        <strain evidence="2 3">DSM 12503</strain>
    </source>
</reference>
<organism evidence="2 3">
    <name type="scientific">Anaerocolumna xylanovorans DSM 12503</name>
    <dbReference type="NCBI Taxonomy" id="1121345"/>
    <lineage>
        <taxon>Bacteria</taxon>
        <taxon>Bacillati</taxon>
        <taxon>Bacillota</taxon>
        <taxon>Clostridia</taxon>
        <taxon>Lachnospirales</taxon>
        <taxon>Lachnospiraceae</taxon>
        <taxon>Anaerocolumna</taxon>
    </lineage>
</organism>
<gene>
    <name evidence="2" type="ORF">SAMN02745217_03637</name>
</gene>
<dbReference type="STRING" id="1121345.SAMN02745217_03637"/>
<dbReference type="Pfam" id="PF14526">
    <property type="entry name" value="Cass2"/>
    <property type="match status" value="1"/>
</dbReference>
<proteinExistence type="predicted"/>
<dbReference type="InterPro" id="IPR011256">
    <property type="entry name" value="Reg_factor_effector_dom_sf"/>
</dbReference>
<evidence type="ECO:0000313" key="3">
    <source>
        <dbReference type="Proteomes" id="UP000184612"/>
    </source>
</evidence>
<feature type="domain" description="Integron-associated effector binding protein" evidence="1">
    <location>
        <begin position="52"/>
        <end position="120"/>
    </location>
</feature>
<dbReference type="RefSeq" id="WP_073590287.1">
    <property type="nucleotide sequence ID" value="NZ_FRFD01000011.1"/>
</dbReference>
<dbReference type="SUPFAM" id="SSF55136">
    <property type="entry name" value="Probable bacterial effector-binding domain"/>
    <property type="match status" value="1"/>
</dbReference>
<accession>A0A1M7YII9</accession>
<dbReference type="AlphaFoldDB" id="A0A1M7YII9"/>
<evidence type="ECO:0000259" key="1">
    <source>
        <dbReference type="Pfam" id="PF14526"/>
    </source>
</evidence>
<dbReference type="EMBL" id="FRFD01000011">
    <property type="protein sequence ID" value="SHO52423.1"/>
    <property type="molecule type" value="Genomic_DNA"/>
</dbReference>
<name>A0A1M7YII9_9FIRM</name>
<dbReference type="Gene3D" id="3.20.80.10">
    <property type="entry name" value="Regulatory factor, effector binding domain"/>
    <property type="match status" value="1"/>
</dbReference>
<evidence type="ECO:0000313" key="2">
    <source>
        <dbReference type="EMBL" id="SHO52423.1"/>
    </source>
</evidence>
<sequence>MNLRVPLISDGLVLEMNRRILNEPIDFMGIIGHVPIAGQLPVGESTGVDVPGEIWRRFHKEKDRIARIPNGREVGVAYMGDAPEGYFTYFAGAEVESGMTDENFQIWQLPAREYIICGFEANDFSEDG</sequence>
<dbReference type="InterPro" id="IPR029441">
    <property type="entry name" value="Cass2"/>
</dbReference>
<dbReference type="Proteomes" id="UP000184612">
    <property type="component" value="Unassembled WGS sequence"/>
</dbReference>
<keyword evidence="3" id="KW-1185">Reference proteome</keyword>
<dbReference type="OrthoDB" id="9801308at2"/>